<gene>
    <name evidence="1" type="ORF">S06H3_61770</name>
</gene>
<dbReference type="AlphaFoldDB" id="X1PG79"/>
<name>X1PG79_9ZZZZ</name>
<comment type="caution">
    <text evidence="1">The sequence shown here is derived from an EMBL/GenBank/DDBJ whole genome shotgun (WGS) entry which is preliminary data.</text>
</comment>
<proteinExistence type="predicted"/>
<sequence>QKKGELVITGVMVTPVSVKVIEGEEEWIIQI</sequence>
<organism evidence="1">
    <name type="scientific">marine sediment metagenome</name>
    <dbReference type="NCBI Taxonomy" id="412755"/>
    <lineage>
        <taxon>unclassified sequences</taxon>
        <taxon>metagenomes</taxon>
        <taxon>ecological metagenomes</taxon>
    </lineage>
</organism>
<accession>X1PG79</accession>
<feature type="non-terminal residue" evidence="1">
    <location>
        <position position="1"/>
    </location>
</feature>
<evidence type="ECO:0000313" key="1">
    <source>
        <dbReference type="EMBL" id="GAI55327.1"/>
    </source>
</evidence>
<protein>
    <submittedName>
        <fullName evidence="1">Uncharacterized protein</fullName>
    </submittedName>
</protein>
<reference evidence="1" key="1">
    <citation type="journal article" date="2014" name="Front. Microbiol.">
        <title>High frequency of phylogenetically diverse reductive dehalogenase-homologous genes in deep subseafloor sedimentary metagenomes.</title>
        <authorList>
            <person name="Kawai M."/>
            <person name="Futagami T."/>
            <person name="Toyoda A."/>
            <person name="Takaki Y."/>
            <person name="Nishi S."/>
            <person name="Hori S."/>
            <person name="Arai W."/>
            <person name="Tsubouchi T."/>
            <person name="Morono Y."/>
            <person name="Uchiyama I."/>
            <person name="Ito T."/>
            <person name="Fujiyama A."/>
            <person name="Inagaki F."/>
            <person name="Takami H."/>
        </authorList>
    </citation>
    <scope>NUCLEOTIDE SEQUENCE</scope>
    <source>
        <strain evidence="1">Expedition CK06-06</strain>
    </source>
</reference>
<dbReference type="EMBL" id="BARV01040574">
    <property type="protein sequence ID" value="GAI55327.1"/>
    <property type="molecule type" value="Genomic_DNA"/>
</dbReference>